<evidence type="ECO:0000256" key="1">
    <source>
        <dbReference type="SAM" id="Phobius"/>
    </source>
</evidence>
<evidence type="ECO:0000313" key="3">
    <source>
        <dbReference type="EMBL" id="CAF3805810.1"/>
    </source>
</evidence>
<feature type="transmembrane region" description="Helical" evidence="1">
    <location>
        <begin position="12"/>
        <end position="32"/>
    </location>
</feature>
<feature type="transmembrane region" description="Helical" evidence="1">
    <location>
        <begin position="387"/>
        <end position="409"/>
    </location>
</feature>
<proteinExistence type="predicted"/>
<comment type="caution">
    <text evidence="3">The sequence shown here is derived from an EMBL/GenBank/DDBJ whole genome shotgun (WGS) entry which is preliminary data.</text>
</comment>
<reference evidence="3" key="1">
    <citation type="submission" date="2021-02" db="EMBL/GenBank/DDBJ databases">
        <authorList>
            <person name="Nowell W R."/>
        </authorList>
    </citation>
    <scope>NUCLEOTIDE SEQUENCE</scope>
</reference>
<dbReference type="EMBL" id="CAJNOK010007555">
    <property type="protein sequence ID" value="CAF1037741.1"/>
    <property type="molecule type" value="Genomic_DNA"/>
</dbReference>
<feature type="transmembrane region" description="Helical" evidence="1">
    <location>
        <begin position="244"/>
        <end position="261"/>
    </location>
</feature>
<keyword evidence="1" id="KW-1133">Transmembrane helix</keyword>
<name>A0A8S2JFY9_9BILA</name>
<dbReference type="PANTHER" id="PTHR21579:SF20">
    <property type="entry name" value="PROTEIN TINCAR"/>
    <property type="match status" value="1"/>
</dbReference>
<gene>
    <name evidence="2" type="ORF">OVA965_LOCUS16320</name>
    <name evidence="3" type="ORF">TMI583_LOCUS16325</name>
</gene>
<evidence type="ECO:0000313" key="4">
    <source>
        <dbReference type="Proteomes" id="UP000682733"/>
    </source>
</evidence>
<accession>A0A8S2JFY9</accession>
<dbReference type="Proteomes" id="UP000682733">
    <property type="component" value="Unassembled WGS sequence"/>
</dbReference>
<dbReference type="AlphaFoldDB" id="A0A8S2JFY9"/>
<organism evidence="3 4">
    <name type="scientific">Didymodactylos carnosus</name>
    <dbReference type="NCBI Taxonomy" id="1234261"/>
    <lineage>
        <taxon>Eukaryota</taxon>
        <taxon>Metazoa</taxon>
        <taxon>Spiralia</taxon>
        <taxon>Gnathifera</taxon>
        <taxon>Rotifera</taxon>
        <taxon>Eurotatoria</taxon>
        <taxon>Bdelloidea</taxon>
        <taxon>Philodinida</taxon>
        <taxon>Philodinidae</taxon>
        <taxon>Didymodactylos</taxon>
    </lineage>
</organism>
<dbReference type="EMBL" id="CAJOBA010007564">
    <property type="protein sequence ID" value="CAF3805810.1"/>
    <property type="molecule type" value="Genomic_DNA"/>
</dbReference>
<dbReference type="PANTHER" id="PTHR21579">
    <property type="entry name" value="PROTEIN TINCAR"/>
    <property type="match status" value="1"/>
</dbReference>
<dbReference type="Proteomes" id="UP000677228">
    <property type="component" value="Unassembled WGS sequence"/>
</dbReference>
<feature type="transmembrane region" description="Helical" evidence="1">
    <location>
        <begin position="217"/>
        <end position="238"/>
    </location>
</feature>
<protein>
    <submittedName>
        <fullName evidence="3">Uncharacterized protein</fullName>
    </submittedName>
</protein>
<dbReference type="InterPro" id="IPR053291">
    <property type="entry name" value="Ommatidial_diff-associated"/>
</dbReference>
<sequence>MTPKHKWFHLLHLWRLWYAIITTIIHILLIYANTEKTLYYERVQWQTNPPYIIPKIELFLQKLFLLISTLVLIAFVYPGLFAVNNNANDGVKLTINGLIKTISSKTKLLTDNSSISLAFILWKHCFSISGTLHLLMSWSILFSSIPIEAKQILIGFREPGNAWLTDFDYFFNLDNSLPAIKTTKRFQNNSDFLSIQYPNINDRHHYHTGKFNEYSRLGLFHFIFATVLYCISYPTVFWSISKSFSILFSISLFLNALQWLLMYGSFQLIIRLVCYNQFNIVSSTSSYTFLLLNQPYMAIFLYLLLEFLVFISSVTIYFYGYSRFKQFVTRNYFPSKKIRRRHRSCWDKCSYYCPSLIAIVIILLFTACKIPLMHDILILYIQQRNRLLIITFINEIVHVLLTIGLWIFLTTKTDWHFFDNGNDNNHYDREKTKVTSPILSKNLILKSTPTKMASMPELSTTTTSDNDNRALINRPLSDVYHTEPYEKIRIFQSEIYYRNNPTDSLWNRYQETADDSYSKRLQQHSRPKNWSLPLNNSDLQYDNLSNNNNNKVVVSYEQPIDNEIQYRNAIRKTLGSIYKFANGTNDHEQQKFSRSYSANTPRQLKQNYTTAKLLRANNHNHHHPDLFSTRNFMHSEALLISQV</sequence>
<keyword evidence="1" id="KW-0472">Membrane</keyword>
<feature type="transmembrane region" description="Helical" evidence="1">
    <location>
        <begin position="296"/>
        <end position="320"/>
    </location>
</feature>
<keyword evidence="1" id="KW-0812">Transmembrane</keyword>
<evidence type="ECO:0000313" key="2">
    <source>
        <dbReference type="EMBL" id="CAF1037741.1"/>
    </source>
</evidence>
<feature type="transmembrane region" description="Helical" evidence="1">
    <location>
        <begin position="349"/>
        <end position="367"/>
    </location>
</feature>
<feature type="transmembrane region" description="Helical" evidence="1">
    <location>
        <begin position="63"/>
        <end position="83"/>
    </location>
</feature>